<feature type="region of interest" description="Disordered" evidence="1">
    <location>
        <begin position="178"/>
        <end position="243"/>
    </location>
</feature>
<feature type="signal peptide" evidence="2">
    <location>
        <begin position="1"/>
        <end position="27"/>
    </location>
</feature>
<feature type="compositionally biased region" description="Low complexity" evidence="1">
    <location>
        <begin position="212"/>
        <end position="222"/>
    </location>
</feature>
<reference evidence="3" key="1">
    <citation type="journal article" date="2024" name="Antonie Van Leeuwenhoek">
        <title>Bradyrhizobium ontarionense sp. nov., a novel bacterial symbiont isolated from Aeschynomene indica (Indian jointvetch), harbours photosynthesis, nitrogen fixation and nitrous oxide (N2O) reductase genes.</title>
        <authorList>
            <person name="Bromfield E.S.P."/>
            <person name="Cloutier S."/>
        </authorList>
    </citation>
    <scope>NUCLEOTIDE SEQUENCE</scope>
    <source>
        <strain evidence="3">A19</strain>
    </source>
</reference>
<protein>
    <submittedName>
        <fullName evidence="3">Uncharacterized protein</fullName>
    </submittedName>
</protein>
<evidence type="ECO:0000313" key="3">
    <source>
        <dbReference type="EMBL" id="UFZ05323.1"/>
    </source>
</evidence>
<sequence>MMKFASRSTTLQLALATAVLLPMSAFAEPPTTARQMLAHAQTQALNVPGDFKKTAPELDKSEKIMSGPVVTPPDVAFAAAPLPIIEPPAPISPPMATSQTLAAPVAPAETIPARGRVDVGGPVAPAADAVKASSATVAMLPATSSTTETHASAPATPPVTAIAAPSVAPVVAPAVTPAQPSMPATAATEPTRLPPAANVSSSEKAAQAQRQPSTASPAMPTRPARRSAARSSARSDEVAIGTRISQIMRRPEVQSLMSQYGLE</sequence>
<name>A0ABY3RDF5_9BRAD</name>
<feature type="compositionally biased region" description="Polar residues" evidence="1">
    <location>
        <begin position="198"/>
        <end position="211"/>
    </location>
</feature>
<keyword evidence="4" id="KW-1185">Reference proteome</keyword>
<dbReference type="Proteomes" id="UP001431010">
    <property type="component" value="Chromosome"/>
</dbReference>
<dbReference type="EMBL" id="CP088156">
    <property type="protein sequence ID" value="UFZ05323.1"/>
    <property type="molecule type" value="Genomic_DNA"/>
</dbReference>
<proteinExistence type="predicted"/>
<evidence type="ECO:0000256" key="2">
    <source>
        <dbReference type="SAM" id="SignalP"/>
    </source>
</evidence>
<feature type="chain" id="PRO_5045582291" evidence="2">
    <location>
        <begin position="28"/>
        <end position="263"/>
    </location>
</feature>
<organism evidence="3 4">
    <name type="scientific">Bradyrhizobium ontarionense</name>
    <dbReference type="NCBI Taxonomy" id="2898149"/>
    <lineage>
        <taxon>Bacteria</taxon>
        <taxon>Pseudomonadati</taxon>
        <taxon>Pseudomonadota</taxon>
        <taxon>Alphaproteobacteria</taxon>
        <taxon>Hyphomicrobiales</taxon>
        <taxon>Nitrobacteraceae</taxon>
        <taxon>Bradyrhizobium</taxon>
    </lineage>
</organism>
<evidence type="ECO:0000313" key="4">
    <source>
        <dbReference type="Proteomes" id="UP001431010"/>
    </source>
</evidence>
<accession>A0ABY3RDF5</accession>
<keyword evidence="2" id="KW-0732">Signal</keyword>
<gene>
    <name evidence="3" type="ORF">LQG66_03100</name>
</gene>
<evidence type="ECO:0000256" key="1">
    <source>
        <dbReference type="SAM" id="MobiDB-lite"/>
    </source>
</evidence>
<dbReference type="RefSeq" id="WP_231323292.1">
    <property type="nucleotide sequence ID" value="NZ_CP088156.1"/>
</dbReference>